<evidence type="ECO:0000313" key="1">
    <source>
        <dbReference type="EMBL" id="EUJ44230.1"/>
    </source>
</evidence>
<organism evidence="1 2">
    <name type="scientific">Listeria fleischmannii FSL S10-1203</name>
    <dbReference type="NCBI Taxonomy" id="1265822"/>
    <lineage>
        <taxon>Bacteria</taxon>
        <taxon>Bacillati</taxon>
        <taxon>Bacillota</taxon>
        <taxon>Bacilli</taxon>
        <taxon>Bacillales</taxon>
        <taxon>Listeriaceae</taxon>
        <taxon>Listeria</taxon>
    </lineage>
</organism>
<dbReference type="GO" id="GO:0003964">
    <property type="term" value="F:RNA-directed DNA polymerase activity"/>
    <property type="evidence" value="ECO:0007669"/>
    <property type="project" value="UniProtKB-KW"/>
</dbReference>
<dbReference type="Proteomes" id="UP000019241">
    <property type="component" value="Unassembled WGS sequence"/>
</dbReference>
<evidence type="ECO:0000313" key="2">
    <source>
        <dbReference type="Proteomes" id="UP000019241"/>
    </source>
</evidence>
<protein>
    <submittedName>
        <fullName evidence="1">RNA-directed DNA polymerase</fullName>
    </submittedName>
</protein>
<dbReference type="AlphaFoldDB" id="W7D5F5"/>
<dbReference type="PATRIC" id="fig|1265822.4.peg.4079"/>
<accession>W7D5F5</accession>
<feature type="non-terminal residue" evidence="1">
    <location>
        <position position="1"/>
    </location>
</feature>
<keyword evidence="1" id="KW-0548">Nucleotidyltransferase</keyword>
<keyword evidence="1" id="KW-0808">Transferase</keyword>
<comment type="caution">
    <text evidence="1">The sequence shown here is derived from an EMBL/GenBank/DDBJ whole genome shotgun (WGS) entry which is preliminary data.</text>
</comment>
<name>W7D5F5_9LIST</name>
<sequence length="109" mass="12833">KYFYMNDNPVVIMEGKTDIVYLKAALKKLHEDYPRLISKQADGAFEFKITFLNRKSKRLIEMLNLKKDGADTITKLIEVHYIWGNATAKYFKKNTEELLAKKCCSLYFR</sequence>
<keyword evidence="1" id="KW-0695">RNA-directed DNA polymerase</keyword>
<proteinExistence type="predicted"/>
<reference evidence="1 2" key="1">
    <citation type="submission" date="2012-12" db="EMBL/GenBank/DDBJ databases">
        <title>Novel taxa of Listeriaceae from agricultural environments in the United States.</title>
        <authorList>
            <person name="den Bakker H.C."/>
            <person name="Allred A."/>
            <person name="Warchocki S."/>
            <person name="Wright E.M."/>
            <person name="Burrell A."/>
            <person name="Nightingale K.K."/>
            <person name="Kephart D."/>
            <person name="Wiedmann M."/>
        </authorList>
    </citation>
    <scope>NUCLEOTIDE SEQUENCE [LARGE SCALE GENOMIC DNA]</scope>
    <source>
        <strain evidence="1 2">FSL S10-1203</strain>
    </source>
</reference>
<dbReference type="EMBL" id="AODM01000086">
    <property type="protein sequence ID" value="EUJ44230.1"/>
    <property type="molecule type" value="Genomic_DNA"/>
</dbReference>
<gene>
    <name evidence="1" type="ORF">MCOL2_19961</name>
</gene>